<dbReference type="GO" id="GO:0006222">
    <property type="term" value="P:UMP biosynthetic process"/>
    <property type="evidence" value="ECO:0007669"/>
    <property type="project" value="InterPro"/>
</dbReference>
<dbReference type="PIRSF" id="PIRSF000164">
    <property type="entry name" value="DHO_oxidase"/>
    <property type="match status" value="1"/>
</dbReference>
<evidence type="ECO:0000256" key="5">
    <source>
        <dbReference type="ARBA" id="ARBA00022975"/>
    </source>
</evidence>
<dbReference type="InterPro" id="IPR050074">
    <property type="entry name" value="DHO_dehydrogenase"/>
</dbReference>
<evidence type="ECO:0000313" key="9">
    <source>
        <dbReference type="Proteomes" id="UP001164472"/>
    </source>
</evidence>
<keyword evidence="4" id="KW-0288">FMN</keyword>
<evidence type="ECO:0000256" key="2">
    <source>
        <dbReference type="ARBA" id="ARBA00004725"/>
    </source>
</evidence>
<accession>A0A9E8KRD5</accession>
<keyword evidence="3" id="KW-0285">Flavoprotein</keyword>
<dbReference type="RefSeq" id="WP_251812129.1">
    <property type="nucleotide sequence ID" value="NZ_CP101527.1"/>
</dbReference>
<dbReference type="GO" id="GO:0004152">
    <property type="term" value="F:dihydroorotate dehydrogenase activity"/>
    <property type="evidence" value="ECO:0007669"/>
    <property type="project" value="InterPro"/>
</dbReference>
<dbReference type="NCBIfam" id="NF005741">
    <property type="entry name" value="PRK07565.1"/>
    <property type="match status" value="1"/>
</dbReference>
<dbReference type="KEGG" id="asem:NNL22_06545"/>
<dbReference type="PANTHER" id="PTHR48109">
    <property type="entry name" value="DIHYDROOROTATE DEHYDROGENASE (QUINONE), MITOCHONDRIAL-RELATED"/>
    <property type="match status" value="1"/>
</dbReference>
<evidence type="ECO:0000256" key="1">
    <source>
        <dbReference type="ARBA" id="ARBA00001917"/>
    </source>
</evidence>
<dbReference type="InterPro" id="IPR005720">
    <property type="entry name" value="Dihydroorotate_DH_cat"/>
</dbReference>
<reference evidence="8" key="1">
    <citation type="submission" date="2022-07" db="EMBL/GenBank/DDBJ databases">
        <title>Alkalimarinus sp. nov., isolated from gut of a Alitta virens.</title>
        <authorList>
            <person name="Yang A.I."/>
            <person name="Shin N.-R."/>
        </authorList>
    </citation>
    <scope>NUCLEOTIDE SEQUENCE</scope>
    <source>
        <strain evidence="8">FA028</strain>
    </source>
</reference>
<dbReference type="GO" id="GO:0006207">
    <property type="term" value="P:'de novo' pyrimidine nucleobase biosynthetic process"/>
    <property type="evidence" value="ECO:0007669"/>
    <property type="project" value="TreeGrafter"/>
</dbReference>
<dbReference type="Gene3D" id="3.20.20.70">
    <property type="entry name" value="Aldolase class I"/>
    <property type="match status" value="1"/>
</dbReference>
<evidence type="ECO:0000256" key="4">
    <source>
        <dbReference type="ARBA" id="ARBA00022643"/>
    </source>
</evidence>
<comment type="cofactor">
    <cofactor evidence="1">
        <name>FMN</name>
        <dbReference type="ChEBI" id="CHEBI:58210"/>
    </cofactor>
</comment>
<evidence type="ECO:0000259" key="7">
    <source>
        <dbReference type="Pfam" id="PF01180"/>
    </source>
</evidence>
<evidence type="ECO:0000313" key="8">
    <source>
        <dbReference type="EMBL" id="UZW76235.1"/>
    </source>
</evidence>
<dbReference type="PANTHER" id="PTHR48109:SF3">
    <property type="entry name" value="SLL0744 PROTEIN"/>
    <property type="match status" value="1"/>
</dbReference>
<dbReference type="InterPro" id="IPR012135">
    <property type="entry name" value="Dihydroorotate_DH_1_2"/>
</dbReference>
<keyword evidence="6" id="KW-0560">Oxidoreductase</keyword>
<proteinExistence type="predicted"/>
<name>A0A9E8KRD5_9ALTE</name>
<dbReference type="Pfam" id="PF01180">
    <property type="entry name" value="DHO_dh"/>
    <property type="match status" value="1"/>
</dbReference>
<dbReference type="InterPro" id="IPR013785">
    <property type="entry name" value="Aldolase_TIM"/>
</dbReference>
<keyword evidence="5" id="KW-0665">Pyrimidine biosynthesis</keyword>
<sequence>MIDLTTHYLGLPLKNPLIPSSCPLTNNITSIKRLEDNGASAIVLPSLFEEELIHEQQHMARFLDHQEIGHHEADSFLPIPDQYSSHLDKMLSLISQCKESLEIPVIGSINGITPGGWVDCAIDLQEAGCDAIELNLYSVEADGSRPAATVENDFASIVDRLYSEVTIPITVKLSSQFSSLSHFALNIEKHGAAGIVCFNRFYQPDIDLDTLQLSPTLELSSSIESLVRIRWIALLRSQLKLSLAATGGFHRYDDVAKALLVGADAIYLCSVLMNQGAEAINNILADLTYWMEQKEYQSVEQLKGSLSYQNADSPALYARGNYLEVMDSFTPSKGVKV</sequence>
<comment type="pathway">
    <text evidence="2">Pyrimidine metabolism; UMP biosynthesis via de novo pathway.</text>
</comment>
<protein>
    <submittedName>
        <fullName evidence="8">Dihydroorotate dehydrogenase-like protein</fullName>
    </submittedName>
</protein>
<evidence type="ECO:0000256" key="6">
    <source>
        <dbReference type="ARBA" id="ARBA00023002"/>
    </source>
</evidence>
<dbReference type="EMBL" id="CP101527">
    <property type="protein sequence ID" value="UZW76235.1"/>
    <property type="molecule type" value="Genomic_DNA"/>
</dbReference>
<dbReference type="GO" id="GO:0005737">
    <property type="term" value="C:cytoplasm"/>
    <property type="evidence" value="ECO:0007669"/>
    <property type="project" value="InterPro"/>
</dbReference>
<gene>
    <name evidence="8" type="ORF">NNL22_06545</name>
</gene>
<feature type="domain" description="Dihydroorotate dehydrogenase catalytic" evidence="7">
    <location>
        <begin position="96"/>
        <end position="288"/>
    </location>
</feature>
<evidence type="ECO:0000256" key="3">
    <source>
        <dbReference type="ARBA" id="ARBA00022630"/>
    </source>
</evidence>
<keyword evidence="9" id="KW-1185">Reference proteome</keyword>
<dbReference type="AlphaFoldDB" id="A0A9E8KRD5"/>
<dbReference type="Proteomes" id="UP001164472">
    <property type="component" value="Chromosome"/>
</dbReference>
<dbReference type="SUPFAM" id="SSF51395">
    <property type="entry name" value="FMN-linked oxidoreductases"/>
    <property type="match status" value="1"/>
</dbReference>
<organism evidence="8 9">
    <name type="scientific">Alkalimarinus sediminis</name>
    <dbReference type="NCBI Taxonomy" id="1632866"/>
    <lineage>
        <taxon>Bacteria</taxon>
        <taxon>Pseudomonadati</taxon>
        <taxon>Pseudomonadota</taxon>
        <taxon>Gammaproteobacteria</taxon>
        <taxon>Alteromonadales</taxon>
        <taxon>Alteromonadaceae</taxon>
        <taxon>Alkalimarinus</taxon>
    </lineage>
</organism>